<feature type="signal peptide" evidence="1">
    <location>
        <begin position="1"/>
        <end position="23"/>
    </location>
</feature>
<protein>
    <recommendedName>
        <fullName evidence="4">Porin</fullName>
    </recommendedName>
</protein>
<gene>
    <name evidence="2" type="ORF">D0T90_10675</name>
</gene>
<dbReference type="Proteomes" id="UP000325536">
    <property type="component" value="Chromosome"/>
</dbReference>
<feature type="chain" id="PRO_5031459842" description="Porin" evidence="1">
    <location>
        <begin position="24"/>
        <end position="394"/>
    </location>
</feature>
<accession>A0A5P3MUX1</accession>
<evidence type="ECO:0000313" key="2">
    <source>
        <dbReference type="EMBL" id="QEY24875.1"/>
    </source>
</evidence>
<dbReference type="SUPFAM" id="SSF56935">
    <property type="entry name" value="Porins"/>
    <property type="match status" value="1"/>
</dbReference>
<sequence length="394" mass="43808">MKVRKNLALVCAALVAVPAAAWAETAGGSRDAAALATTDSNTNFGSIIRKDEDKISIFNDLVTVNGEFRVRIDSEDTAASYAETQPKDNTHSEFNMNLWLRAKLYKDWKLVTQIEPNIDLETGKFRGDHDIPMVKLYGEGTVYDFGGNAGSLKARLGKFGALSSYGRVWDTEVTGGELFWDNKILPTKLTAGRRTGGLNGNVWGSGINGKDEGIGGRRKKFVTLQSMYPVNDRINVGATVSYMKDLDMYDFADQTVRMNAKDALFGELGMDVKLNDDWRWMIAGSKSNIKAYNDNGVKIKNDGLFTELRYKLADWNQRNSYHVAVNYRRVGALSGVSSIEDYSKNVQGVQLAAAYIPWKNWKLSGFYLHGKQVTPVGAEKLDVNVVRGQLEYKF</sequence>
<evidence type="ECO:0000256" key="1">
    <source>
        <dbReference type="SAM" id="SignalP"/>
    </source>
</evidence>
<dbReference type="EMBL" id="CP031699">
    <property type="protein sequence ID" value="QEY24875.1"/>
    <property type="molecule type" value="Genomic_DNA"/>
</dbReference>
<proteinExistence type="predicted"/>
<keyword evidence="3" id="KW-1185">Reference proteome</keyword>
<organism evidence="2 3">
    <name type="scientific">Neisseria animalis</name>
    <dbReference type="NCBI Taxonomy" id="492"/>
    <lineage>
        <taxon>Bacteria</taxon>
        <taxon>Pseudomonadati</taxon>
        <taxon>Pseudomonadota</taxon>
        <taxon>Betaproteobacteria</taxon>
        <taxon>Neisseriales</taxon>
        <taxon>Neisseriaceae</taxon>
        <taxon>Neisseria</taxon>
    </lineage>
</organism>
<reference evidence="2 3" key="1">
    <citation type="submission" date="2018-08" db="EMBL/GenBank/DDBJ databases">
        <title>Neisseria animalis ATCC 49930 complete genome.</title>
        <authorList>
            <person name="Veseli I.A."/>
            <person name="Mascarenhas dos Santos A.C."/>
            <person name="Buttler R."/>
            <person name="Pombert J.-F."/>
        </authorList>
    </citation>
    <scope>NUCLEOTIDE SEQUENCE [LARGE SCALE GENOMIC DNA]</scope>
    <source>
        <strain evidence="2 3">ATCC 49930</strain>
    </source>
</reference>
<dbReference type="OrthoDB" id="5845122at2"/>
<evidence type="ECO:0000313" key="3">
    <source>
        <dbReference type="Proteomes" id="UP000325536"/>
    </source>
</evidence>
<keyword evidence="1" id="KW-0732">Signal</keyword>
<name>A0A5P3MUX1_NEIAN</name>
<dbReference type="AlphaFoldDB" id="A0A5P3MUX1"/>
<dbReference type="RefSeq" id="WP_123795331.1">
    <property type="nucleotide sequence ID" value="NZ_CP031699.1"/>
</dbReference>
<dbReference type="KEGG" id="naq:D0T90_10675"/>
<evidence type="ECO:0008006" key="4">
    <source>
        <dbReference type="Google" id="ProtNLM"/>
    </source>
</evidence>